<dbReference type="PANTHER" id="PTHR46658:SF1">
    <property type="entry name" value="CYS OR MET METABOLISM PYRIDOXAL-PHOSPHATE-DEPENDENT ENZYME"/>
    <property type="match status" value="1"/>
</dbReference>
<dbReference type="eggNOG" id="COG4100">
    <property type="taxonomic scope" value="Bacteria"/>
</dbReference>
<accession>K9PB35</accession>
<dbReference type="InterPro" id="IPR015424">
    <property type="entry name" value="PyrdxlP-dep_Trfase"/>
</dbReference>
<evidence type="ECO:0000313" key="2">
    <source>
        <dbReference type="Proteomes" id="UP000010388"/>
    </source>
</evidence>
<dbReference type="Pfam" id="PF06838">
    <property type="entry name" value="Met_gamma_lyase"/>
    <property type="match status" value="1"/>
</dbReference>
<dbReference type="Gene3D" id="3.40.640.10">
    <property type="entry name" value="Type I PLP-dependent aspartate aminotransferase-like (Major domain)"/>
    <property type="match status" value="1"/>
</dbReference>
<proteinExistence type="predicted"/>
<dbReference type="PATRIC" id="fig|292564.3.peg.2568"/>
<dbReference type="HOGENOM" id="CLU_037803_3_0_3"/>
<dbReference type="EMBL" id="CP003495">
    <property type="protein sequence ID" value="AFY29804.1"/>
    <property type="molecule type" value="Genomic_DNA"/>
</dbReference>
<reference evidence="2" key="1">
    <citation type="journal article" date="2013" name="Proc. Natl. Acad. Sci. U.S.A.">
        <title>Improving the coverage of the cyanobacterial phylum using diversity-driven genome sequencing.</title>
        <authorList>
            <person name="Shih P.M."/>
            <person name="Wu D."/>
            <person name="Latifi A."/>
            <person name="Axen S.D."/>
            <person name="Fewer D.P."/>
            <person name="Talla E."/>
            <person name="Calteau A."/>
            <person name="Cai F."/>
            <person name="Tandeau de Marsac N."/>
            <person name="Rippka R."/>
            <person name="Herdman M."/>
            <person name="Sivonen K."/>
            <person name="Coursin T."/>
            <person name="Laurent T."/>
            <person name="Goodwin L."/>
            <person name="Nolan M."/>
            <person name="Davenport K.W."/>
            <person name="Han C.S."/>
            <person name="Rubin E.M."/>
            <person name="Eisen J.A."/>
            <person name="Woyke T."/>
            <person name="Gugger M."/>
            <person name="Kerfeld C.A."/>
        </authorList>
    </citation>
    <scope>NUCLEOTIDE SEQUENCE [LARGE SCALE GENOMIC DNA]</scope>
    <source>
        <strain evidence="2">ATCC 27147 / PCC 6307</strain>
    </source>
</reference>
<name>K9PB35_CYAGP</name>
<dbReference type="Proteomes" id="UP000010388">
    <property type="component" value="Chromosome"/>
</dbReference>
<dbReference type="AlphaFoldDB" id="K9PB35"/>
<dbReference type="STRING" id="292564.Cyagr_2712"/>
<dbReference type="GO" id="GO:0016829">
    <property type="term" value="F:lyase activity"/>
    <property type="evidence" value="ECO:0007669"/>
    <property type="project" value="UniProtKB-KW"/>
</dbReference>
<dbReference type="Gene3D" id="3.90.1150.60">
    <property type="entry name" value="Methioning gamme-lyase, C-terminal domain"/>
    <property type="match status" value="1"/>
</dbReference>
<dbReference type="InterPro" id="IPR015421">
    <property type="entry name" value="PyrdxlP-dep_Trfase_major"/>
</dbReference>
<gene>
    <name evidence="1" type="ordered locus">Cyagr_2712</name>
</gene>
<protein>
    <submittedName>
        <fullName evidence="1">Cystathionine beta-lyase family protein involved in aluminum resistance</fullName>
    </submittedName>
</protein>
<dbReference type="KEGG" id="cgc:Cyagr_2712"/>
<dbReference type="OrthoDB" id="9764766at2"/>
<keyword evidence="1" id="KW-0456">Lyase</keyword>
<dbReference type="PANTHER" id="PTHR46658">
    <property type="entry name" value="CYS OR MET METABOLISM PYRIDOXAL-PHOSPHATE-DEPENDENT ENZYME"/>
    <property type="match status" value="1"/>
</dbReference>
<sequence length="443" mass="46246">MEQVCPGPADTVAPDTVAADTVAADTVAAALERLAPAAARRTAAVRPRLGRVLDAFAAERLGVHHFASVSGYGHGDLGREVLDRVFARVLQAEAAAVRLQFVSGTHAITAALFGVLRPGDRLLALTGRPYDTLEEVIGLRGRGQGSLAEFGITYDELPLSADGRVDEASLEDALAPETRMVLIQRSCGYSWRPSLSVATIGRLCERVKALRPDCICFVDNCYGELVQELEPTAVGADLIAGSLIKNLGGTIAPTGGYVAGRRELVEMACCRLTAPGIGSEGGTGFDQYRLLFQGLFLAPQMVAEALIGADLVAEVFAGLGYAVNPAAGAERSDVIQAVRLGGPERLIAVCRAFQRVSPVGAYLDPVPAPMPGYASDLVMAGGTFIDGSTSEFSADAPLREPWVLYAQGGTHHGHVALALERALAALASLGDIGVAPVCTARSD</sequence>
<dbReference type="SUPFAM" id="SSF53383">
    <property type="entry name" value="PLP-dependent transferases"/>
    <property type="match status" value="1"/>
</dbReference>
<evidence type="ECO:0000313" key="1">
    <source>
        <dbReference type="EMBL" id="AFY29804.1"/>
    </source>
</evidence>
<dbReference type="InterPro" id="IPR009651">
    <property type="entry name" value="Met_g_lyase_put"/>
</dbReference>
<organism evidence="1 2">
    <name type="scientific">Cyanobium gracile (strain ATCC 27147 / PCC 6307)</name>
    <dbReference type="NCBI Taxonomy" id="292564"/>
    <lineage>
        <taxon>Bacteria</taxon>
        <taxon>Bacillati</taxon>
        <taxon>Cyanobacteriota</taxon>
        <taxon>Cyanophyceae</taxon>
        <taxon>Synechococcales</taxon>
        <taxon>Prochlorococcaceae</taxon>
        <taxon>Cyanobium</taxon>
    </lineage>
</organism>